<organism evidence="2 3">
    <name type="scientific">Streptomyces bathyalis</name>
    <dbReference type="NCBI Taxonomy" id="2710756"/>
    <lineage>
        <taxon>Bacteria</taxon>
        <taxon>Bacillati</taxon>
        <taxon>Actinomycetota</taxon>
        <taxon>Actinomycetes</taxon>
        <taxon>Kitasatosporales</taxon>
        <taxon>Streptomycetaceae</taxon>
        <taxon>Streptomyces</taxon>
    </lineage>
</organism>
<dbReference type="Proteomes" id="UP000595046">
    <property type="component" value="Chromosome"/>
</dbReference>
<accession>A0A7T1T6J0</accession>
<dbReference type="EMBL" id="CP048882">
    <property type="protein sequence ID" value="QPP07294.1"/>
    <property type="molecule type" value="Genomic_DNA"/>
</dbReference>
<proteinExistence type="predicted"/>
<dbReference type="RefSeq" id="WP_197351084.1">
    <property type="nucleotide sequence ID" value="NZ_CP048882.1"/>
</dbReference>
<keyword evidence="1" id="KW-0812">Transmembrane</keyword>
<feature type="transmembrane region" description="Helical" evidence="1">
    <location>
        <begin position="57"/>
        <end position="79"/>
    </location>
</feature>
<gene>
    <name evidence="2" type="ORF">G4Z16_13875</name>
</gene>
<evidence type="ECO:0000256" key="1">
    <source>
        <dbReference type="SAM" id="Phobius"/>
    </source>
</evidence>
<protein>
    <submittedName>
        <fullName evidence="2">Uncharacterized protein</fullName>
    </submittedName>
</protein>
<keyword evidence="1" id="KW-0472">Membrane</keyword>
<dbReference type="KEGG" id="sbat:G4Z16_13875"/>
<dbReference type="AlphaFoldDB" id="A0A7T1T6J0"/>
<keyword evidence="1" id="KW-1133">Transmembrane helix</keyword>
<reference evidence="3" key="1">
    <citation type="submission" date="2020-02" db="EMBL/GenBank/DDBJ databases">
        <title>Streptomyces sp. ASO4wet.</title>
        <authorList>
            <person name="Risdian C."/>
            <person name="Landwehr W."/>
            <person name="Schupp P."/>
            <person name="Wink J."/>
        </authorList>
    </citation>
    <scope>NUCLEOTIDE SEQUENCE [LARGE SCALE GENOMIC DNA]</scope>
    <source>
        <strain evidence="3">ASO4wet</strain>
    </source>
</reference>
<keyword evidence="3" id="KW-1185">Reference proteome</keyword>
<evidence type="ECO:0000313" key="3">
    <source>
        <dbReference type="Proteomes" id="UP000595046"/>
    </source>
</evidence>
<evidence type="ECO:0000313" key="2">
    <source>
        <dbReference type="EMBL" id="QPP07294.1"/>
    </source>
</evidence>
<name>A0A7T1T6J0_9ACTN</name>
<sequence length="80" mass="8022">MNPIIIGAMITGSFALVGAIGAAVITARSRPSETPASRRPPEAVALFEIVTATAKGAFAFTALGGALVLATLALVLPLVF</sequence>
<feature type="transmembrane region" description="Helical" evidence="1">
    <location>
        <begin position="6"/>
        <end position="27"/>
    </location>
</feature>